<evidence type="ECO:0000313" key="2">
    <source>
        <dbReference type="Proteomes" id="UP000186804"/>
    </source>
</evidence>
<dbReference type="GeneID" id="92367428"/>
<dbReference type="EMBL" id="LRBS01000121">
    <property type="protein sequence ID" value="OII71531.1"/>
    <property type="molecule type" value="Genomic_DNA"/>
</dbReference>
<dbReference type="OrthoDB" id="337047at2759"/>
<dbReference type="AlphaFoldDB" id="A0A1J4MDH9"/>
<dbReference type="RefSeq" id="XP_067066721.1">
    <property type="nucleotide sequence ID" value="XM_067213470.1"/>
</dbReference>
<reference evidence="1 2" key="1">
    <citation type="submission" date="2016-10" db="EMBL/GenBank/DDBJ databases">
        <title>Reductive evolution of mitochondrial metabolism and differential evolution of invasion-related proteins in Cryptosporidium.</title>
        <authorList>
            <person name="Liu S."/>
            <person name="Roellig D.M."/>
            <person name="Guo Y."/>
            <person name="Li N."/>
            <person name="Frace M.A."/>
            <person name="Tang K."/>
            <person name="Zhang L."/>
            <person name="Feng Y."/>
            <person name="Xiao L."/>
        </authorList>
    </citation>
    <scope>NUCLEOTIDE SEQUENCE [LARGE SCALE GENOMIC DNA]</scope>
    <source>
        <strain evidence="1">30847</strain>
    </source>
</reference>
<gene>
    <name evidence="1" type="ORF">cand_032440</name>
</gene>
<sequence>MSESGIVGIILTVKWSSQEPEIVFHFPSDSCEILPHYCATFPSWLCFGIESSKLAHLILPSEAFLWDKLSDLVIETNSNCYRFMFFPCSSPFEVIGVYGNCGNKNNTLRQESINNYVSQYKNSQKSFIENFSICLVLNATSHFDFQVVEELMRSLTYTLINAEASIGMLSSEVEVMNYIIFEYFEDKEKFNLEAQQIPNMEGLSLKIIATEKSPNKDGNCLMSNIENKSILAQQFVKLYKSLNYDYKSFIFSLNNGFIRSGMLNLKSKFIPLEYNWNKTSLSVDYHKICNTHDTSKLLELIIEISDPHLSIKEMSNELLEPLSSVLRCCYHLVHNGIARFIDKIDYRKKYVLVNSNIQHKIEAFSKEFNSNIDWKSCCPLIVICSFFCNGDELSIIKKKLVQFCLKYPYITKFDHYIDTAYNNNKYLLIPPKRNVQVLVTSIISWLVNNHCITILKEQVGALK</sequence>
<evidence type="ECO:0000313" key="1">
    <source>
        <dbReference type="EMBL" id="OII71531.1"/>
    </source>
</evidence>
<dbReference type="VEuPathDB" id="CryptoDB:cand_032440"/>
<comment type="caution">
    <text evidence="1">The sequence shown here is derived from an EMBL/GenBank/DDBJ whole genome shotgun (WGS) entry which is preliminary data.</text>
</comment>
<protein>
    <submittedName>
        <fullName evidence="1">Uncharacterized protein</fullName>
    </submittedName>
</protein>
<name>A0A1J4MDH9_9CRYT</name>
<accession>A0A1J4MDH9</accession>
<proteinExistence type="predicted"/>
<keyword evidence="2" id="KW-1185">Reference proteome</keyword>
<dbReference type="Proteomes" id="UP000186804">
    <property type="component" value="Unassembled WGS sequence"/>
</dbReference>
<organism evidence="1 2">
    <name type="scientific">Cryptosporidium andersoni</name>
    <dbReference type="NCBI Taxonomy" id="117008"/>
    <lineage>
        <taxon>Eukaryota</taxon>
        <taxon>Sar</taxon>
        <taxon>Alveolata</taxon>
        <taxon>Apicomplexa</taxon>
        <taxon>Conoidasida</taxon>
        <taxon>Coccidia</taxon>
        <taxon>Eucoccidiorida</taxon>
        <taxon>Eimeriorina</taxon>
        <taxon>Cryptosporidiidae</taxon>
        <taxon>Cryptosporidium</taxon>
    </lineage>
</organism>